<dbReference type="SUPFAM" id="SSF53067">
    <property type="entry name" value="Actin-like ATPase domain"/>
    <property type="match status" value="2"/>
</dbReference>
<dbReference type="GO" id="GO:0005634">
    <property type="term" value="C:nucleus"/>
    <property type="evidence" value="ECO:0007669"/>
    <property type="project" value="TreeGrafter"/>
</dbReference>
<dbReference type="Proteomes" id="UP000016665">
    <property type="component" value="Chromosome 1"/>
</dbReference>
<dbReference type="Gene3D" id="3.90.640.10">
    <property type="entry name" value="Actin, Chain A, domain 4"/>
    <property type="match status" value="1"/>
</dbReference>
<dbReference type="SUPFAM" id="SSF100920">
    <property type="entry name" value="Heat shock protein 70kD (HSP70), peptide-binding domain"/>
    <property type="match status" value="1"/>
</dbReference>
<dbReference type="InterPro" id="IPR043129">
    <property type="entry name" value="ATPase_NBD"/>
</dbReference>
<dbReference type="GO" id="GO:0140662">
    <property type="term" value="F:ATP-dependent protein folding chaperone"/>
    <property type="evidence" value="ECO:0007669"/>
    <property type="project" value="InterPro"/>
</dbReference>
<keyword evidence="2" id="KW-0547">Nucleotide-binding</keyword>
<feature type="region of interest" description="Disordered" evidence="4">
    <location>
        <begin position="698"/>
        <end position="755"/>
    </location>
</feature>
<evidence type="ECO:0000256" key="3">
    <source>
        <dbReference type="ARBA" id="ARBA00022840"/>
    </source>
</evidence>
<dbReference type="GO" id="GO:0005829">
    <property type="term" value="C:cytosol"/>
    <property type="evidence" value="ECO:0007669"/>
    <property type="project" value="TreeGrafter"/>
</dbReference>
<proteinExistence type="inferred from homology"/>
<dbReference type="InterPro" id="IPR029047">
    <property type="entry name" value="HSP70_peptide-bd_sf"/>
</dbReference>
<dbReference type="SUPFAM" id="SSF100934">
    <property type="entry name" value="Heat shock protein 70kD (HSP70), C-terminal subdomain"/>
    <property type="match status" value="1"/>
</dbReference>
<organism evidence="5 6">
    <name type="scientific">Ficedula albicollis</name>
    <name type="common">Collared flycatcher</name>
    <name type="synonym">Muscicapa albicollis</name>
    <dbReference type="NCBI Taxonomy" id="59894"/>
    <lineage>
        <taxon>Eukaryota</taxon>
        <taxon>Metazoa</taxon>
        <taxon>Chordata</taxon>
        <taxon>Craniata</taxon>
        <taxon>Vertebrata</taxon>
        <taxon>Euteleostomi</taxon>
        <taxon>Archelosauria</taxon>
        <taxon>Archosauria</taxon>
        <taxon>Dinosauria</taxon>
        <taxon>Saurischia</taxon>
        <taxon>Theropoda</taxon>
        <taxon>Coelurosauria</taxon>
        <taxon>Aves</taxon>
        <taxon>Neognathae</taxon>
        <taxon>Neoaves</taxon>
        <taxon>Telluraves</taxon>
        <taxon>Australaves</taxon>
        <taxon>Passeriformes</taxon>
        <taxon>Muscicapidae</taxon>
        <taxon>Ficedula</taxon>
    </lineage>
</organism>
<dbReference type="Gene3D" id="3.30.420.40">
    <property type="match status" value="2"/>
</dbReference>
<dbReference type="Gene3D" id="2.60.34.10">
    <property type="entry name" value="Substrate Binding Domain Of DNAk, Chain A, domain 1"/>
    <property type="match status" value="1"/>
</dbReference>
<dbReference type="PRINTS" id="PR00301">
    <property type="entry name" value="HEATSHOCK70"/>
</dbReference>
<dbReference type="GO" id="GO:0005524">
    <property type="term" value="F:ATP binding"/>
    <property type="evidence" value="ECO:0007669"/>
    <property type="project" value="UniProtKB-KW"/>
</dbReference>
<feature type="region of interest" description="Disordered" evidence="4">
    <location>
        <begin position="409"/>
        <end position="496"/>
    </location>
</feature>
<gene>
    <name evidence="5" type="primary">HSPH1</name>
</gene>
<evidence type="ECO:0000313" key="6">
    <source>
        <dbReference type="Proteomes" id="UP000016665"/>
    </source>
</evidence>
<evidence type="ECO:0000313" key="5">
    <source>
        <dbReference type="Ensembl" id="ENSFALP00000020431.1"/>
    </source>
</evidence>
<dbReference type="AlphaFoldDB" id="A0A803VCH5"/>
<dbReference type="InterPro" id="IPR018181">
    <property type="entry name" value="Heat_shock_70_CS"/>
</dbReference>
<dbReference type="Pfam" id="PF00012">
    <property type="entry name" value="HSP70"/>
    <property type="match status" value="1"/>
</dbReference>
<reference evidence="5" key="2">
    <citation type="submission" date="2025-08" db="UniProtKB">
        <authorList>
            <consortium name="Ensembl"/>
        </authorList>
    </citation>
    <scope>IDENTIFICATION</scope>
</reference>
<feature type="compositionally biased region" description="Basic and acidic residues" evidence="4">
    <location>
        <begin position="471"/>
        <end position="494"/>
    </location>
</feature>
<evidence type="ECO:0000256" key="1">
    <source>
        <dbReference type="ARBA" id="ARBA00007381"/>
    </source>
</evidence>
<keyword evidence="6" id="KW-1185">Reference proteome</keyword>
<accession>A0A803VCH5</accession>
<dbReference type="PANTHER" id="PTHR45639:SF2">
    <property type="entry name" value="HEAT SHOCK PROTEIN 105 KDA"/>
    <property type="match status" value="1"/>
</dbReference>
<feature type="compositionally biased region" description="Polar residues" evidence="4">
    <location>
        <begin position="734"/>
        <end position="755"/>
    </location>
</feature>
<dbReference type="Gene3D" id="3.30.30.30">
    <property type="match status" value="1"/>
</dbReference>
<dbReference type="GeneTree" id="ENSGT00940000159635"/>
<evidence type="ECO:0000256" key="2">
    <source>
        <dbReference type="ARBA" id="ARBA00022741"/>
    </source>
</evidence>
<reference evidence="5 6" key="1">
    <citation type="journal article" date="2012" name="Nature">
        <title>The genomic landscape of species divergence in Ficedula flycatchers.</title>
        <authorList>
            <person name="Ellegren H."/>
            <person name="Smeds L."/>
            <person name="Burri R."/>
            <person name="Olason P.I."/>
            <person name="Backstrom N."/>
            <person name="Kawakami T."/>
            <person name="Kunstner A."/>
            <person name="Makinen H."/>
            <person name="Nadachowska-Brzyska K."/>
            <person name="Qvarnstrom A."/>
            <person name="Uebbing S."/>
            <person name="Wolf J.B."/>
        </authorList>
    </citation>
    <scope>NUCLEOTIDE SEQUENCE [LARGE SCALE GENOMIC DNA]</scope>
</reference>
<feature type="compositionally biased region" description="Polar residues" evidence="4">
    <location>
        <begin position="436"/>
        <end position="461"/>
    </location>
</feature>
<feature type="compositionally biased region" description="Acidic residues" evidence="4">
    <location>
        <begin position="413"/>
        <end position="425"/>
    </location>
</feature>
<dbReference type="Gene3D" id="1.20.1270.10">
    <property type="match status" value="2"/>
</dbReference>
<dbReference type="PANTHER" id="PTHR45639">
    <property type="entry name" value="HSC70CB, ISOFORM G-RELATED"/>
    <property type="match status" value="1"/>
</dbReference>
<protein>
    <submittedName>
        <fullName evidence="5">Heat shock protein family H (Hsp110) member 1</fullName>
    </submittedName>
</protein>
<comment type="similarity">
    <text evidence="1">Belongs to the heat shock protein 70 family.</text>
</comment>
<feature type="compositionally biased region" description="Basic and acidic residues" evidence="4">
    <location>
        <begin position="704"/>
        <end position="733"/>
    </location>
</feature>
<evidence type="ECO:0000256" key="4">
    <source>
        <dbReference type="SAM" id="MobiDB-lite"/>
    </source>
</evidence>
<reference evidence="5" key="3">
    <citation type="submission" date="2025-09" db="UniProtKB">
        <authorList>
            <consortium name="Ensembl"/>
        </authorList>
    </citation>
    <scope>IDENTIFICATION</scope>
</reference>
<dbReference type="PROSITE" id="PS01036">
    <property type="entry name" value="HSP70_3"/>
    <property type="match status" value="1"/>
</dbReference>
<dbReference type="InterPro" id="IPR013126">
    <property type="entry name" value="Hsp_70_fam"/>
</dbReference>
<sequence>MRNDGFFYLMVMYMDEEHIFSVEQISAMLLTKLKETAESNLKKPVTDCVISVPSFFTDAERRSLLDAAQIVGLNCLRLMNDMTAVALNYGIYKQDLPAPEEKPRIVVFVDMGHSAFQVSACAFNKSKLKVLGTAFDPFLGGRNFDGKLVDYFCAEIKSKYKLDPKTKVRALLRLYQECEKLKKLMSSNSTDIPLNIECFMNDIDVSGKMNRSQFEELCADLLQRIEVPLLSLMEQTQLKVEDVNAVEIVGGATRIPAVKERIAKFFGKDVSTTLNADEAIARGCALQCAILSPAFKVREFSVTDATPFPISLLWNTEAEDTEGVHEVFSRNHAAPFSKVLTFYRKGPFELEAFYSDPNGVPYPESKIGRYVIQNVAAQKDGEKSKVKVKVRVNTHGIFSVSTASMVEPVKSEECEDVSVETEVEAQDQRPIENFSDKNIQQENSEAGTQSQVQTDGQQTSQSPPSSEPPSEENKIPDVKKTNEKKGDQPPEAKKPKIKVKNVELPIEANLVWQLGKDLLNMYIETEGKMIMQDKLEKERNDAKNAVEEYVYEFRDKLSGPYEKFVCEKVGYGFRNFSENADIKYLVCISWLSFLKKLGTPIEMRYQEAEERPRLLQELGHRLQYYATIAGEFRNKDEKYIHIDEMEMMKVEKCVSEVVEWMNNAVSAQAKKSLDQDPAVHSSEIKAKLQELNNVCEPIVTQPKPKVDSPKEENPLTEQSDYKTEDMGEDDKNSEMPQQNGECHPSDQNTINMDLD</sequence>
<keyword evidence="3" id="KW-0067">ATP-binding</keyword>
<name>A0A803VCH5_FICAL</name>
<dbReference type="InterPro" id="IPR029048">
    <property type="entry name" value="HSP70_C_sf"/>
</dbReference>
<dbReference type="Ensembl" id="ENSFALT00000035560.1">
    <property type="protein sequence ID" value="ENSFALP00000020431.1"/>
    <property type="gene ID" value="ENSFALG00000008492.2"/>
</dbReference>